<accession>A0A3N4KU56</accession>
<dbReference type="Proteomes" id="UP000277580">
    <property type="component" value="Unassembled WGS sequence"/>
</dbReference>
<gene>
    <name evidence="2" type="ORF">P167DRAFT_606038</name>
</gene>
<dbReference type="InParanoid" id="A0A3N4KU56"/>
<protein>
    <submittedName>
        <fullName evidence="2">Uncharacterized protein</fullName>
    </submittedName>
</protein>
<proteinExistence type="predicted"/>
<name>A0A3N4KU56_9PEZI</name>
<keyword evidence="3" id="KW-1185">Reference proteome</keyword>
<organism evidence="2 3">
    <name type="scientific">Morchella conica CCBAS932</name>
    <dbReference type="NCBI Taxonomy" id="1392247"/>
    <lineage>
        <taxon>Eukaryota</taxon>
        <taxon>Fungi</taxon>
        <taxon>Dikarya</taxon>
        <taxon>Ascomycota</taxon>
        <taxon>Pezizomycotina</taxon>
        <taxon>Pezizomycetes</taxon>
        <taxon>Pezizales</taxon>
        <taxon>Morchellaceae</taxon>
        <taxon>Morchella</taxon>
    </lineage>
</organism>
<evidence type="ECO:0000256" key="1">
    <source>
        <dbReference type="SAM" id="Phobius"/>
    </source>
</evidence>
<sequence>MSRVANYVTLHHGDETGHQNSALVMWTLSHAMIKVVVVVVVNMQLLEGK</sequence>
<keyword evidence="1" id="KW-0812">Transmembrane</keyword>
<dbReference type="AlphaFoldDB" id="A0A3N4KU56"/>
<keyword evidence="1" id="KW-1133">Transmembrane helix</keyword>
<evidence type="ECO:0000313" key="3">
    <source>
        <dbReference type="Proteomes" id="UP000277580"/>
    </source>
</evidence>
<keyword evidence="1" id="KW-0472">Membrane</keyword>
<reference evidence="2 3" key="1">
    <citation type="journal article" date="2018" name="Nat. Ecol. Evol.">
        <title>Pezizomycetes genomes reveal the molecular basis of ectomycorrhizal truffle lifestyle.</title>
        <authorList>
            <person name="Murat C."/>
            <person name="Payen T."/>
            <person name="Noel B."/>
            <person name="Kuo A."/>
            <person name="Morin E."/>
            <person name="Chen J."/>
            <person name="Kohler A."/>
            <person name="Krizsan K."/>
            <person name="Balestrini R."/>
            <person name="Da Silva C."/>
            <person name="Montanini B."/>
            <person name="Hainaut M."/>
            <person name="Levati E."/>
            <person name="Barry K.W."/>
            <person name="Belfiori B."/>
            <person name="Cichocki N."/>
            <person name="Clum A."/>
            <person name="Dockter R.B."/>
            <person name="Fauchery L."/>
            <person name="Guy J."/>
            <person name="Iotti M."/>
            <person name="Le Tacon F."/>
            <person name="Lindquist E.A."/>
            <person name="Lipzen A."/>
            <person name="Malagnac F."/>
            <person name="Mello A."/>
            <person name="Molinier V."/>
            <person name="Miyauchi S."/>
            <person name="Poulain J."/>
            <person name="Riccioni C."/>
            <person name="Rubini A."/>
            <person name="Sitrit Y."/>
            <person name="Splivallo R."/>
            <person name="Traeger S."/>
            <person name="Wang M."/>
            <person name="Zifcakova L."/>
            <person name="Wipf D."/>
            <person name="Zambonelli A."/>
            <person name="Paolocci F."/>
            <person name="Nowrousian M."/>
            <person name="Ottonello S."/>
            <person name="Baldrian P."/>
            <person name="Spatafora J.W."/>
            <person name="Henrissat B."/>
            <person name="Nagy L.G."/>
            <person name="Aury J.M."/>
            <person name="Wincker P."/>
            <person name="Grigoriev I.V."/>
            <person name="Bonfante P."/>
            <person name="Martin F.M."/>
        </authorList>
    </citation>
    <scope>NUCLEOTIDE SEQUENCE [LARGE SCALE GENOMIC DNA]</scope>
    <source>
        <strain evidence="2 3">CCBAS932</strain>
    </source>
</reference>
<feature type="transmembrane region" description="Helical" evidence="1">
    <location>
        <begin position="23"/>
        <end position="46"/>
    </location>
</feature>
<evidence type="ECO:0000313" key="2">
    <source>
        <dbReference type="EMBL" id="RPB11881.1"/>
    </source>
</evidence>
<dbReference type="EMBL" id="ML119132">
    <property type="protein sequence ID" value="RPB11881.1"/>
    <property type="molecule type" value="Genomic_DNA"/>
</dbReference>